<feature type="region of interest" description="Disordered" evidence="1">
    <location>
        <begin position="15"/>
        <end position="34"/>
    </location>
</feature>
<dbReference type="EMBL" id="FZMO01000224">
    <property type="protein sequence ID" value="SNQ49140.1"/>
    <property type="molecule type" value="Genomic_DNA"/>
</dbReference>
<evidence type="ECO:0000256" key="1">
    <source>
        <dbReference type="SAM" id="MobiDB-lite"/>
    </source>
</evidence>
<sequence>MNRCFLPATGGLGRCRPGRRTGRPGPGLRPGVKHPSRDVWHRVVVVILAPGPAPTARGPRASACERVRGTRQEQDYCRDPLGRVWPCGSCQVLSPDAACDEGCRR</sequence>
<gene>
    <name evidence="2" type="ORF">FRACA_300036</name>
</gene>
<keyword evidence="3" id="KW-1185">Reference proteome</keyword>
<dbReference type="AlphaFoldDB" id="A0A2I2KU11"/>
<reference evidence="2 3" key="1">
    <citation type="submission" date="2017-06" db="EMBL/GenBank/DDBJ databases">
        <authorList>
            <person name="Kim H.J."/>
            <person name="Triplett B.A."/>
        </authorList>
    </citation>
    <scope>NUCLEOTIDE SEQUENCE [LARGE SCALE GENOMIC DNA]</scope>
    <source>
        <strain evidence="2">FRACA_ARgP5</strain>
    </source>
</reference>
<accession>A0A2I2KU11</accession>
<name>A0A2I2KU11_9ACTN</name>
<proteinExistence type="predicted"/>
<protein>
    <submittedName>
        <fullName evidence="2">Uncharacterized protein</fullName>
    </submittedName>
</protein>
<evidence type="ECO:0000313" key="2">
    <source>
        <dbReference type="EMBL" id="SNQ49140.1"/>
    </source>
</evidence>
<evidence type="ECO:0000313" key="3">
    <source>
        <dbReference type="Proteomes" id="UP000234331"/>
    </source>
</evidence>
<organism evidence="2 3">
    <name type="scientific">Frankia canadensis</name>
    <dbReference type="NCBI Taxonomy" id="1836972"/>
    <lineage>
        <taxon>Bacteria</taxon>
        <taxon>Bacillati</taxon>
        <taxon>Actinomycetota</taxon>
        <taxon>Actinomycetes</taxon>
        <taxon>Frankiales</taxon>
        <taxon>Frankiaceae</taxon>
        <taxon>Frankia</taxon>
    </lineage>
</organism>
<dbReference type="Proteomes" id="UP000234331">
    <property type="component" value="Unassembled WGS sequence"/>
</dbReference>